<dbReference type="eggNOG" id="COG0029">
    <property type="taxonomic scope" value="Bacteria"/>
</dbReference>
<dbReference type="RefSeq" id="WP_007202344.1">
    <property type="nucleotide sequence ID" value="NZ_AKKV01000026.1"/>
</dbReference>
<organism evidence="15 16">
    <name type="scientific">Fictibacillus macauensis ZFHKF-1</name>
    <dbReference type="NCBI Taxonomy" id="1196324"/>
    <lineage>
        <taxon>Bacteria</taxon>
        <taxon>Bacillati</taxon>
        <taxon>Bacillota</taxon>
        <taxon>Bacilli</taxon>
        <taxon>Bacillales</taxon>
        <taxon>Fictibacillaceae</taxon>
        <taxon>Fictibacillus</taxon>
    </lineage>
</organism>
<evidence type="ECO:0000256" key="6">
    <source>
        <dbReference type="ARBA" id="ARBA00022630"/>
    </source>
</evidence>
<dbReference type="InterPro" id="IPR037099">
    <property type="entry name" value="Fum_R/Succ_DH_flav-like_C_sf"/>
</dbReference>
<dbReference type="NCBIfam" id="NF005978">
    <property type="entry name" value="PRK08071.1"/>
    <property type="match status" value="1"/>
</dbReference>
<dbReference type="FunFam" id="3.90.700.10:FF:000002">
    <property type="entry name" value="L-aspartate oxidase"/>
    <property type="match status" value="1"/>
</dbReference>
<dbReference type="GO" id="GO:0005737">
    <property type="term" value="C:cytoplasm"/>
    <property type="evidence" value="ECO:0007669"/>
    <property type="project" value="UniProtKB-SubCell"/>
</dbReference>
<dbReference type="Pfam" id="PF02910">
    <property type="entry name" value="Succ_DH_flav_C"/>
    <property type="match status" value="1"/>
</dbReference>
<dbReference type="GO" id="GO:0034628">
    <property type="term" value="P:'de novo' NAD+ biosynthetic process from L-aspartate"/>
    <property type="evidence" value="ECO:0007669"/>
    <property type="project" value="TreeGrafter"/>
</dbReference>
<comment type="similarity">
    <text evidence="3 12">Belongs to the FAD-dependent oxidoreductase 2 family. NadB subfamily.</text>
</comment>
<dbReference type="InterPro" id="IPR015939">
    <property type="entry name" value="Fum_Rdtase/Succ_DH_flav-like_C"/>
</dbReference>
<dbReference type="SUPFAM" id="SSF46977">
    <property type="entry name" value="Succinate dehydrogenase/fumarate reductase flavoprotein C-terminal domain"/>
    <property type="match status" value="1"/>
</dbReference>
<comment type="subcellular location">
    <subcellularLocation>
        <location evidence="12">Cytoplasm</location>
    </subcellularLocation>
</comment>
<comment type="function">
    <text evidence="12">Catalyzes the oxidation of L-aspartate to iminoaspartate.</text>
</comment>
<dbReference type="UniPathway" id="UPA00253">
    <property type="reaction ID" value="UER00326"/>
</dbReference>
<evidence type="ECO:0000313" key="15">
    <source>
        <dbReference type="EMBL" id="EIT85326.1"/>
    </source>
</evidence>
<dbReference type="PANTHER" id="PTHR42716:SF2">
    <property type="entry name" value="L-ASPARTATE OXIDASE, CHLOROPLASTIC"/>
    <property type="match status" value="1"/>
</dbReference>
<evidence type="ECO:0000256" key="7">
    <source>
        <dbReference type="ARBA" id="ARBA00022642"/>
    </source>
</evidence>
<keyword evidence="9 12" id="KW-0560">Oxidoreductase</keyword>
<evidence type="ECO:0000256" key="9">
    <source>
        <dbReference type="ARBA" id="ARBA00023002"/>
    </source>
</evidence>
<name>I8J0P1_9BACL</name>
<dbReference type="Gene3D" id="1.20.58.100">
    <property type="entry name" value="Fumarate reductase/succinate dehydrogenase flavoprotein-like, C-terminal domain"/>
    <property type="match status" value="1"/>
</dbReference>
<protein>
    <recommendedName>
        <fullName evidence="5 11">L-aspartate oxidase</fullName>
        <ecNumber evidence="4 11">1.4.3.16</ecNumber>
    </recommendedName>
</protein>
<keyword evidence="7 12" id="KW-0662">Pyridine nucleotide biosynthesis</keyword>
<gene>
    <name evidence="15" type="ORF">A374_11300</name>
</gene>
<dbReference type="OrthoDB" id="9806724at2"/>
<dbReference type="InterPro" id="IPR005288">
    <property type="entry name" value="NadB"/>
</dbReference>
<evidence type="ECO:0000256" key="3">
    <source>
        <dbReference type="ARBA" id="ARBA00008562"/>
    </source>
</evidence>
<dbReference type="Gene3D" id="3.90.700.10">
    <property type="entry name" value="Succinate dehydrogenase/fumarate reductase flavoprotein, catalytic domain"/>
    <property type="match status" value="1"/>
</dbReference>
<dbReference type="STRING" id="1196324.A374_11300"/>
<feature type="domain" description="Fumarate reductase/succinate dehydrogenase flavoprotein-like C-terminal" evidence="14">
    <location>
        <begin position="419"/>
        <end position="515"/>
    </location>
</feature>
<reference evidence="15 16" key="1">
    <citation type="journal article" date="2012" name="J. Bacteriol.">
        <title>Genome of Bacillus macauensis ZFHKF-1, a Long-Chain-Forming Bacterium.</title>
        <authorList>
            <person name="Cai L."/>
            <person name="Zhang T."/>
        </authorList>
    </citation>
    <scope>NUCLEOTIDE SEQUENCE [LARGE SCALE GENOMIC DNA]</scope>
    <source>
        <strain evidence="15 16">ZFHKF-1</strain>
    </source>
</reference>
<evidence type="ECO:0000259" key="14">
    <source>
        <dbReference type="Pfam" id="PF02910"/>
    </source>
</evidence>
<dbReference type="PANTHER" id="PTHR42716">
    <property type="entry name" value="L-ASPARTATE OXIDASE"/>
    <property type="match status" value="1"/>
</dbReference>
<dbReference type="Gene3D" id="3.50.50.60">
    <property type="entry name" value="FAD/NAD(P)-binding domain"/>
    <property type="match status" value="1"/>
</dbReference>
<dbReference type="GO" id="GO:0033765">
    <property type="term" value="F:steroid dehydrogenase activity, acting on the CH-CH group of donors"/>
    <property type="evidence" value="ECO:0007669"/>
    <property type="project" value="UniProtKB-ARBA"/>
</dbReference>
<evidence type="ECO:0000256" key="10">
    <source>
        <dbReference type="ARBA" id="ARBA00048305"/>
    </source>
</evidence>
<evidence type="ECO:0000256" key="1">
    <source>
        <dbReference type="ARBA" id="ARBA00001974"/>
    </source>
</evidence>
<keyword evidence="16" id="KW-1185">Reference proteome</keyword>
<proteinExistence type="inferred from homology"/>
<dbReference type="GO" id="GO:0008734">
    <property type="term" value="F:L-aspartate oxidase activity"/>
    <property type="evidence" value="ECO:0007669"/>
    <property type="project" value="UniProtKB-UniRule"/>
</dbReference>
<dbReference type="Pfam" id="PF00890">
    <property type="entry name" value="FAD_binding_2"/>
    <property type="match status" value="1"/>
</dbReference>
<feature type="domain" description="FAD-dependent oxidoreductase 2 FAD-binding" evidence="13">
    <location>
        <begin position="7"/>
        <end position="372"/>
    </location>
</feature>
<dbReference type="InterPro" id="IPR036188">
    <property type="entry name" value="FAD/NAD-bd_sf"/>
</dbReference>
<dbReference type="NCBIfam" id="TIGR00551">
    <property type="entry name" value="nadB"/>
    <property type="match status" value="1"/>
</dbReference>
<comment type="caution">
    <text evidence="15">The sequence shown here is derived from an EMBL/GenBank/DDBJ whole genome shotgun (WGS) entry which is preliminary data.</text>
</comment>
<dbReference type="SUPFAM" id="SSF56425">
    <property type="entry name" value="Succinate dehydrogenase/fumarate reductase flavoprotein, catalytic domain"/>
    <property type="match status" value="1"/>
</dbReference>
<dbReference type="PATRIC" id="fig|1196324.3.peg.2320"/>
<evidence type="ECO:0000313" key="16">
    <source>
        <dbReference type="Proteomes" id="UP000004080"/>
    </source>
</evidence>
<dbReference type="PRINTS" id="PR00368">
    <property type="entry name" value="FADPNR"/>
</dbReference>
<comment type="cofactor">
    <cofactor evidence="1 12">
        <name>FAD</name>
        <dbReference type="ChEBI" id="CHEBI:57692"/>
    </cofactor>
</comment>
<evidence type="ECO:0000256" key="12">
    <source>
        <dbReference type="RuleBase" id="RU362049"/>
    </source>
</evidence>
<evidence type="ECO:0000256" key="4">
    <source>
        <dbReference type="ARBA" id="ARBA00012173"/>
    </source>
</evidence>
<evidence type="ECO:0000256" key="5">
    <source>
        <dbReference type="ARBA" id="ARBA00021901"/>
    </source>
</evidence>
<sequence length="524" mass="57356">MKHEFTDVLVIGSGIAGLMTADFLRNHMNVTILTKSALTHSNSYRAQGGIAAVQRDEDHWQAHFFDTLQAGYFHNEESITKLLVKEGPEAIALLESWNVPLDRDECGKLALGREGGHHEHRIVHAGGDQTGKKIIDTLQQRVKAHVTLKEYEMVGNLVIEADRCVGAWTKHANGEVTMYHASHVVLAAGGAAGLYEVSSNDRSITGDSIALAYRAGALLSDLEFIQFHPTMLMQEGHCYGLVSEAVRGEGGRLVTKDGKHIMDGVHALGDLAPRDVVAREIFRYYANGDAVFLDISKVKNFTKRFPAITKLCGDANVDLHQQRIPVAPGAHFTMGGVVANACGQTSIAGLYAVGEAARTGVHGANRLASNSLLEGIVFAKKTALYIASLSRTVKAEQRHALSSSTQEQPMGPLPTAAAIRDVLSKDVSIVRDEAGLQRALAFFAPYEAYAPTMAMDTVTLETLNMLHVGRLITLSAYERQESRGAHYRMDYPTMRETWNQHQIYRRREDGEQTKIARAAQSIFA</sequence>
<accession>I8J0P1</accession>
<dbReference type="EC" id="1.4.3.16" evidence="4 11"/>
<evidence type="ECO:0000256" key="8">
    <source>
        <dbReference type="ARBA" id="ARBA00022827"/>
    </source>
</evidence>
<keyword evidence="6 12" id="KW-0285">Flavoprotein</keyword>
<dbReference type="Proteomes" id="UP000004080">
    <property type="component" value="Unassembled WGS sequence"/>
</dbReference>
<comment type="pathway">
    <text evidence="2 12">Cofactor biosynthesis; NAD(+) biosynthesis; iminoaspartate from L-aspartate (oxidase route): step 1/1.</text>
</comment>
<evidence type="ECO:0000256" key="11">
    <source>
        <dbReference type="NCBIfam" id="TIGR00551"/>
    </source>
</evidence>
<dbReference type="SUPFAM" id="SSF51905">
    <property type="entry name" value="FAD/NAD(P)-binding domain"/>
    <property type="match status" value="1"/>
</dbReference>
<evidence type="ECO:0000256" key="2">
    <source>
        <dbReference type="ARBA" id="ARBA00004950"/>
    </source>
</evidence>
<comment type="catalytic activity">
    <reaction evidence="10">
        <text>L-aspartate + O2 = iminosuccinate + H2O2</text>
        <dbReference type="Rhea" id="RHEA:25876"/>
        <dbReference type="ChEBI" id="CHEBI:15379"/>
        <dbReference type="ChEBI" id="CHEBI:16240"/>
        <dbReference type="ChEBI" id="CHEBI:29991"/>
        <dbReference type="ChEBI" id="CHEBI:77875"/>
        <dbReference type="EC" id="1.4.3.16"/>
    </reaction>
    <physiologicalReaction direction="left-to-right" evidence="10">
        <dbReference type="Rhea" id="RHEA:25877"/>
    </physiologicalReaction>
</comment>
<dbReference type="EMBL" id="AKKV01000026">
    <property type="protein sequence ID" value="EIT85326.1"/>
    <property type="molecule type" value="Genomic_DNA"/>
</dbReference>
<dbReference type="InterPro" id="IPR003953">
    <property type="entry name" value="FAD-dep_OxRdtase_2_FAD-bd"/>
</dbReference>
<dbReference type="AlphaFoldDB" id="I8J0P1"/>
<dbReference type="InterPro" id="IPR027477">
    <property type="entry name" value="Succ_DH/fumarate_Rdtase_cat_sf"/>
</dbReference>
<evidence type="ECO:0000259" key="13">
    <source>
        <dbReference type="Pfam" id="PF00890"/>
    </source>
</evidence>
<keyword evidence="8 12" id="KW-0274">FAD</keyword>